<feature type="chain" id="PRO_5047376716" description="Lipoprotein" evidence="1">
    <location>
        <begin position="24"/>
        <end position="143"/>
    </location>
</feature>
<dbReference type="PROSITE" id="PS51257">
    <property type="entry name" value="PROKAR_LIPOPROTEIN"/>
    <property type="match status" value="1"/>
</dbReference>
<feature type="signal peptide" evidence="1">
    <location>
        <begin position="1"/>
        <end position="23"/>
    </location>
</feature>
<sequence length="143" mass="15354">MRPLLLSLLFLGLAACTSTENLAKPDITARVDQAPEVMANCMAQALANEFRGASPDLLFFGPKAEISVYSPRGGLIAFVTVEPHPNNKSLVKFYNGDLYWPTHQVSGVFPDMARDNWHRADAAIKACVPTTAANPAAPSQPAS</sequence>
<dbReference type="RefSeq" id="WP_320498463.1">
    <property type="nucleotide sequence ID" value="NZ_JAXCLX010000001.1"/>
</dbReference>
<accession>A0ABU5DTG5</accession>
<proteinExistence type="predicted"/>
<reference evidence="2 3" key="1">
    <citation type="journal article" date="2013" name="Antonie Van Leeuwenhoek">
        <title>Dongia rigui sp. nov., isolated from freshwater of a large wetland in Korea.</title>
        <authorList>
            <person name="Baik K.S."/>
            <person name="Hwang Y.M."/>
            <person name="Choi J.S."/>
            <person name="Kwon J."/>
            <person name="Seong C.N."/>
        </authorList>
    </citation>
    <scope>NUCLEOTIDE SEQUENCE [LARGE SCALE GENOMIC DNA]</scope>
    <source>
        <strain evidence="2 3">04SU4-P</strain>
    </source>
</reference>
<protein>
    <recommendedName>
        <fullName evidence="4">Lipoprotein</fullName>
    </recommendedName>
</protein>
<keyword evidence="1" id="KW-0732">Signal</keyword>
<dbReference type="Proteomes" id="UP001271769">
    <property type="component" value="Unassembled WGS sequence"/>
</dbReference>
<evidence type="ECO:0008006" key="4">
    <source>
        <dbReference type="Google" id="ProtNLM"/>
    </source>
</evidence>
<comment type="caution">
    <text evidence="2">The sequence shown here is derived from an EMBL/GenBank/DDBJ whole genome shotgun (WGS) entry which is preliminary data.</text>
</comment>
<organism evidence="2 3">
    <name type="scientific">Dongia rigui</name>
    <dbReference type="NCBI Taxonomy" id="940149"/>
    <lineage>
        <taxon>Bacteria</taxon>
        <taxon>Pseudomonadati</taxon>
        <taxon>Pseudomonadota</taxon>
        <taxon>Alphaproteobacteria</taxon>
        <taxon>Rhodospirillales</taxon>
        <taxon>Dongiaceae</taxon>
        <taxon>Dongia</taxon>
    </lineage>
</organism>
<keyword evidence="3" id="KW-1185">Reference proteome</keyword>
<gene>
    <name evidence="2" type="ORF">SMD31_00135</name>
</gene>
<evidence type="ECO:0000313" key="3">
    <source>
        <dbReference type="Proteomes" id="UP001271769"/>
    </source>
</evidence>
<evidence type="ECO:0000256" key="1">
    <source>
        <dbReference type="SAM" id="SignalP"/>
    </source>
</evidence>
<name>A0ABU5DTG5_9PROT</name>
<evidence type="ECO:0000313" key="2">
    <source>
        <dbReference type="EMBL" id="MDY0870305.1"/>
    </source>
</evidence>
<dbReference type="EMBL" id="JAXCLX010000001">
    <property type="protein sequence ID" value="MDY0870305.1"/>
    <property type="molecule type" value="Genomic_DNA"/>
</dbReference>